<dbReference type="OrthoDB" id="5469344at2"/>
<sequence length="328" mass="37362">MLISEITRKRHSNYEGYREGGLLGGLKNTAITFIKRKAVQKVTQRIMGYQHRARTAARKAKLDQWKQAQRSHRFKQERQYGKAMVKRLAELQSKDNTAKAGGADKKSLRLLSRQIMDQTAAIKNAPHAKGYLKFNATSKEKAAYGAWDRRHTNKIVRELKQDLARQGFDANELSFKPIRNSGNTSPGMDLDLAMNSTSGNTVRYKDPQTGRIRHLGLYTANAMVQDRFNTVYARNSGGRKASQAWQNVTTSRHLEAYGDTNWLRIKNMQNKGIDPRCALDPNYAEDAARVTLYKAHEMRRHGGTFTDNQNREIYRGTAKDIKTKLAPF</sequence>
<proteinExistence type="predicted"/>
<organism evidence="1 2">
    <name type="scientific">Dethiosulfatarculus sandiegensis</name>
    <dbReference type="NCBI Taxonomy" id="1429043"/>
    <lineage>
        <taxon>Bacteria</taxon>
        <taxon>Pseudomonadati</taxon>
        <taxon>Thermodesulfobacteriota</taxon>
        <taxon>Desulfarculia</taxon>
        <taxon>Desulfarculales</taxon>
        <taxon>Desulfarculaceae</taxon>
        <taxon>Dethiosulfatarculus</taxon>
    </lineage>
</organism>
<name>A0A0D2HVA3_9BACT</name>
<protein>
    <submittedName>
        <fullName evidence="1">Uncharacterized protein</fullName>
    </submittedName>
</protein>
<evidence type="ECO:0000313" key="1">
    <source>
        <dbReference type="EMBL" id="KIX14348.1"/>
    </source>
</evidence>
<dbReference type="AlphaFoldDB" id="A0A0D2HVA3"/>
<comment type="caution">
    <text evidence="1">The sequence shown here is derived from an EMBL/GenBank/DDBJ whole genome shotgun (WGS) entry which is preliminary data.</text>
</comment>
<gene>
    <name evidence="1" type="ORF">X474_08850</name>
</gene>
<dbReference type="RefSeq" id="WP_044347998.1">
    <property type="nucleotide sequence ID" value="NZ_AZAC01000011.1"/>
</dbReference>
<dbReference type="Proteomes" id="UP000032233">
    <property type="component" value="Unassembled WGS sequence"/>
</dbReference>
<dbReference type="InParanoid" id="A0A0D2HVA3"/>
<accession>A0A0D2HVA3</accession>
<dbReference type="STRING" id="1429043.X474_08850"/>
<evidence type="ECO:0000313" key="2">
    <source>
        <dbReference type="Proteomes" id="UP000032233"/>
    </source>
</evidence>
<keyword evidence="2" id="KW-1185">Reference proteome</keyword>
<reference evidence="1 2" key="1">
    <citation type="submission" date="2013-11" db="EMBL/GenBank/DDBJ databases">
        <title>Metagenomic analysis of a methanogenic consortium involved in long chain n-alkane degradation.</title>
        <authorList>
            <person name="Davidova I.A."/>
            <person name="Callaghan A.V."/>
            <person name="Wawrik B."/>
            <person name="Pruitt S."/>
            <person name="Marks C."/>
            <person name="Duncan K.E."/>
            <person name="Suflita J.M."/>
        </authorList>
    </citation>
    <scope>NUCLEOTIDE SEQUENCE [LARGE SCALE GENOMIC DNA]</scope>
    <source>
        <strain evidence="1 2">SPR</strain>
    </source>
</reference>
<dbReference type="EMBL" id="AZAC01000011">
    <property type="protein sequence ID" value="KIX14348.1"/>
    <property type="molecule type" value="Genomic_DNA"/>
</dbReference>